<comment type="caution">
    <text evidence="1">The sequence shown here is derived from an EMBL/GenBank/DDBJ whole genome shotgun (WGS) entry which is preliminary data.</text>
</comment>
<dbReference type="EMBL" id="CM023476">
    <property type="protein sequence ID" value="KAH7942353.1"/>
    <property type="molecule type" value="Genomic_DNA"/>
</dbReference>
<accession>A0ACB8CHX1</accession>
<name>A0ACB8CHX1_DERSI</name>
<proteinExistence type="predicted"/>
<keyword evidence="2" id="KW-1185">Reference proteome</keyword>
<organism evidence="1 2">
    <name type="scientific">Dermacentor silvarum</name>
    <name type="common">Tick</name>
    <dbReference type="NCBI Taxonomy" id="543639"/>
    <lineage>
        <taxon>Eukaryota</taxon>
        <taxon>Metazoa</taxon>
        <taxon>Ecdysozoa</taxon>
        <taxon>Arthropoda</taxon>
        <taxon>Chelicerata</taxon>
        <taxon>Arachnida</taxon>
        <taxon>Acari</taxon>
        <taxon>Parasitiformes</taxon>
        <taxon>Ixodida</taxon>
        <taxon>Ixodoidea</taxon>
        <taxon>Ixodidae</taxon>
        <taxon>Rhipicephalinae</taxon>
        <taxon>Dermacentor</taxon>
    </lineage>
</organism>
<evidence type="ECO:0000313" key="1">
    <source>
        <dbReference type="EMBL" id="KAH7942353.1"/>
    </source>
</evidence>
<protein>
    <submittedName>
        <fullName evidence="1">Uncharacterized protein</fullName>
    </submittedName>
</protein>
<reference evidence="1" key="1">
    <citation type="submission" date="2020-05" db="EMBL/GenBank/DDBJ databases">
        <title>Large-scale comparative analyses of tick genomes elucidate their genetic diversity and vector capacities.</title>
        <authorList>
            <person name="Jia N."/>
            <person name="Wang J."/>
            <person name="Shi W."/>
            <person name="Du L."/>
            <person name="Sun Y."/>
            <person name="Zhan W."/>
            <person name="Jiang J."/>
            <person name="Wang Q."/>
            <person name="Zhang B."/>
            <person name="Ji P."/>
            <person name="Sakyi L.B."/>
            <person name="Cui X."/>
            <person name="Yuan T."/>
            <person name="Jiang B."/>
            <person name="Yang W."/>
            <person name="Lam T.T.-Y."/>
            <person name="Chang Q."/>
            <person name="Ding S."/>
            <person name="Wang X."/>
            <person name="Zhu J."/>
            <person name="Ruan X."/>
            <person name="Zhao L."/>
            <person name="Wei J."/>
            <person name="Que T."/>
            <person name="Du C."/>
            <person name="Cheng J."/>
            <person name="Dai P."/>
            <person name="Han X."/>
            <person name="Huang E."/>
            <person name="Gao Y."/>
            <person name="Liu J."/>
            <person name="Shao H."/>
            <person name="Ye R."/>
            <person name="Li L."/>
            <person name="Wei W."/>
            <person name="Wang X."/>
            <person name="Wang C."/>
            <person name="Yang T."/>
            <person name="Huo Q."/>
            <person name="Li W."/>
            <person name="Guo W."/>
            <person name="Chen H."/>
            <person name="Zhou L."/>
            <person name="Ni X."/>
            <person name="Tian J."/>
            <person name="Zhou Y."/>
            <person name="Sheng Y."/>
            <person name="Liu T."/>
            <person name="Pan Y."/>
            <person name="Xia L."/>
            <person name="Li J."/>
            <person name="Zhao F."/>
            <person name="Cao W."/>
        </authorList>
    </citation>
    <scope>NUCLEOTIDE SEQUENCE</scope>
    <source>
        <strain evidence="1">Dsil-2018</strain>
    </source>
</reference>
<sequence length="235" mass="24723">MATGVLTLKLAFDQPFHNPRVQLPFFTSSVESQSVESMHTVGTFGYKQLADRGFDAVALPLLSGNLSLLLLMPVDGSSLAAVRKSLVMHPDVLLNLEAEMDPTVVEVTLPRFKVTAVCGLKSALTSLGHGFVFDRFQTNMGAVSRHGHAYVSNILNAVSLDVGPITATATATTSGGEPDAPVNEAADASTTNPAVAFHVNRPFIYVVTDKTDGLPLAIGQFVDPSGTANDAASKL</sequence>
<gene>
    <name evidence="1" type="ORF">HPB49_023327</name>
</gene>
<dbReference type="Proteomes" id="UP000821865">
    <property type="component" value="Chromosome 7"/>
</dbReference>
<evidence type="ECO:0000313" key="2">
    <source>
        <dbReference type="Proteomes" id="UP000821865"/>
    </source>
</evidence>